<dbReference type="CDD" id="cd00093">
    <property type="entry name" value="HTH_XRE"/>
    <property type="match status" value="1"/>
</dbReference>
<dbReference type="EMBL" id="JAEFBZ010000007">
    <property type="protein sequence ID" value="MBK1611810.1"/>
    <property type="molecule type" value="Genomic_DNA"/>
</dbReference>
<dbReference type="SMART" id="SM00530">
    <property type="entry name" value="HTH_XRE"/>
    <property type="match status" value="1"/>
</dbReference>
<evidence type="ECO:0000256" key="1">
    <source>
        <dbReference type="ARBA" id="ARBA00023125"/>
    </source>
</evidence>
<evidence type="ECO:0000313" key="4">
    <source>
        <dbReference type="Proteomes" id="UP000613452"/>
    </source>
</evidence>
<dbReference type="GO" id="GO:0003677">
    <property type="term" value="F:DNA binding"/>
    <property type="evidence" value="ECO:0007669"/>
    <property type="project" value="UniProtKB-KW"/>
</dbReference>
<protein>
    <submittedName>
        <fullName evidence="3">Helix-turn-helix transcriptional regulator</fullName>
    </submittedName>
</protein>
<sequence>MSDKSTMCERIKMLRNKKNLTQKGLGEAIGVSESFISMVESKTNRKSPSRATISKMAEVLGVSTDYLLGLSNTEDLLPYSNTRREFEPIITKVEQLDEDKRVMVIKMIQSMVKSI</sequence>
<evidence type="ECO:0000313" key="3">
    <source>
        <dbReference type="EMBL" id="MBK1611810.1"/>
    </source>
</evidence>
<dbReference type="PROSITE" id="PS50943">
    <property type="entry name" value="HTH_CROC1"/>
    <property type="match status" value="1"/>
</dbReference>
<dbReference type="SUPFAM" id="SSF47413">
    <property type="entry name" value="lambda repressor-like DNA-binding domains"/>
    <property type="match status" value="1"/>
</dbReference>
<dbReference type="PANTHER" id="PTHR46558">
    <property type="entry name" value="TRACRIPTIONAL REGULATORY PROTEIN-RELATED-RELATED"/>
    <property type="match status" value="1"/>
</dbReference>
<keyword evidence="1" id="KW-0238">DNA-binding</keyword>
<dbReference type="RefSeq" id="WP_200152644.1">
    <property type="nucleotide sequence ID" value="NZ_JAEFBZ010000007.1"/>
</dbReference>
<dbReference type="InterPro" id="IPR010982">
    <property type="entry name" value="Lambda_DNA-bd_dom_sf"/>
</dbReference>
<gene>
    <name evidence="3" type="ORF">JCR31_28680</name>
</gene>
<comment type="caution">
    <text evidence="3">The sequence shown here is derived from an EMBL/GenBank/DDBJ whole genome shotgun (WGS) entry which is preliminary data.</text>
</comment>
<dbReference type="Gene3D" id="1.10.260.40">
    <property type="entry name" value="lambda repressor-like DNA-binding domains"/>
    <property type="match status" value="1"/>
</dbReference>
<dbReference type="PANTHER" id="PTHR46558:SF11">
    <property type="entry name" value="HTH-TYPE TRANSCRIPTIONAL REGULATOR XRE"/>
    <property type="match status" value="1"/>
</dbReference>
<feature type="domain" description="HTH cro/C1-type" evidence="2">
    <location>
        <begin position="11"/>
        <end position="67"/>
    </location>
</feature>
<dbReference type="Pfam" id="PF01381">
    <property type="entry name" value="HTH_3"/>
    <property type="match status" value="1"/>
</dbReference>
<dbReference type="InterPro" id="IPR001387">
    <property type="entry name" value="Cro/C1-type_HTH"/>
</dbReference>
<accession>A0ABD4LM43</accession>
<dbReference type="AlphaFoldDB" id="A0ABD4LM43"/>
<evidence type="ECO:0000259" key="2">
    <source>
        <dbReference type="PROSITE" id="PS50943"/>
    </source>
</evidence>
<organism evidence="3 4">
    <name type="scientific">Bacillus cereus</name>
    <dbReference type="NCBI Taxonomy" id="1396"/>
    <lineage>
        <taxon>Bacteria</taxon>
        <taxon>Bacillati</taxon>
        <taxon>Bacillota</taxon>
        <taxon>Bacilli</taxon>
        <taxon>Bacillales</taxon>
        <taxon>Bacillaceae</taxon>
        <taxon>Bacillus</taxon>
        <taxon>Bacillus cereus group</taxon>
    </lineage>
</organism>
<dbReference type="Proteomes" id="UP000613452">
    <property type="component" value="Unassembled WGS sequence"/>
</dbReference>
<name>A0ABD4LM43_BACCE</name>
<reference evidence="3 4" key="1">
    <citation type="submission" date="2020-12" db="EMBL/GenBank/DDBJ databases">
        <title>Genome assembly for a thermostable protease producing Bacillus cereus MAKP1 strain isolated from chicken gut.</title>
        <authorList>
            <person name="Malaviya A."/>
        </authorList>
    </citation>
    <scope>NUCLEOTIDE SEQUENCE [LARGE SCALE GENOMIC DNA]</scope>
    <source>
        <strain evidence="3 4">MAKP1</strain>
    </source>
</reference>
<proteinExistence type="predicted"/>